<feature type="region of interest" description="Disordered" evidence="1">
    <location>
        <begin position="264"/>
        <end position="329"/>
    </location>
</feature>
<reference evidence="2" key="1">
    <citation type="submission" date="2009-08" db="EMBL/GenBank/DDBJ databases">
        <title>Annotation of Salpingoeca rosetta.</title>
        <authorList>
            <consortium name="The Broad Institute Genome Sequencing Platform"/>
            <person name="Russ C."/>
            <person name="Cuomo C."/>
            <person name="Burger G."/>
            <person name="Gray M.W."/>
            <person name="Holland P.W.H."/>
            <person name="King N."/>
            <person name="Lang F.B.F."/>
            <person name="Roger A.J."/>
            <person name="Ruiz-Trillo I."/>
            <person name="Young S.K."/>
            <person name="Zeng Q."/>
            <person name="Gargeya S."/>
            <person name="Alvarado L."/>
            <person name="Berlin A."/>
            <person name="Chapman S.B."/>
            <person name="Chen Z."/>
            <person name="Freedman E."/>
            <person name="Gellesch M."/>
            <person name="Goldberg J."/>
            <person name="Griggs A."/>
            <person name="Gujja S."/>
            <person name="Heilman E."/>
            <person name="Heiman D."/>
            <person name="Howarth C."/>
            <person name="Mehta T."/>
            <person name="Neiman D."/>
            <person name="Pearson M."/>
            <person name="Roberts A."/>
            <person name="Saif S."/>
            <person name="Shea T."/>
            <person name="Shenoy N."/>
            <person name="Sisk P."/>
            <person name="Stolte C."/>
            <person name="Sykes S."/>
            <person name="White J."/>
            <person name="Yandava C."/>
            <person name="Haas B."/>
            <person name="Nusbaum C."/>
            <person name="Birren B."/>
        </authorList>
    </citation>
    <scope>NUCLEOTIDE SEQUENCE [LARGE SCALE GENOMIC DNA]</scope>
    <source>
        <strain evidence="2">ATCC 50818</strain>
    </source>
</reference>
<dbReference type="GeneID" id="16072245"/>
<feature type="compositionally biased region" description="Pro residues" evidence="1">
    <location>
        <begin position="50"/>
        <end position="69"/>
    </location>
</feature>
<feature type="compositionally biased region" description="Low complexity" evidence="1">
    <location>
        <begin position="35"/>
        <end position="49"/>
    </location>
</feature>
<feature type="region of interest" description="Disordered" evidence="1">
    <location>
        <begin position="106"/>
        <end position="151"/>
    </location>
</feature>
<feature type="compositionally biased region" description="Acidic residues" evidence="1">
    <location>
        <begin position="281"/>
        <end position="298"/>
    </location>
</feature>
<evidence type="ECO:0000313" key="3">
    <source>
        <dbReference type="Proteomes" id="UP000007799"/>
    </source>
</evidence>
<feature type="compositionally biased region" description="Polar residues" evidence="1">
    <location>
        <begin position="129"/>
        <end position="151"/>
    </location>
</feature>
<feature type="compositionally biased region" description="Acidic residues" evidence="1">
    <location>
        <begin position="194"/>
        <end position="203"/>
    </location>
</feature>
<accession>F2UGL3</accession>
<feature type="compositionally biased region" description="Basic and acidic residues" evidence="1">
    <location>
        <begin position="184"/>
        <end position="193"/>
    </location>
</feature>
<gene>
    <name evidence="2" type="ORF">PTSG_07881</name>
</gene>
<organism evidence="3">
    <name type="scientific">Salpingoeca rosetta (strain ATCC 50818 / BSB-021)</name>
    <dbReference type="NCBI Taxonomy" id="946362"/>
    <lineage>
        <taxon>Eukaryota</taxon>
        <taxon>Choanoflagellata</taxon>
        <taxon>Craspedida</taxon>
        <taxon>Salpingoecidae</taxon>
        <taxon>Salpingoeca</taxon>
    </lineage>
</organism>
<dbReference type="AlphaFoldDB" id="F2UGL3"/>
<evidence type="ECO:0000256" key="1">
    <source>
        <dbReference type="SAM" id="MobiDB-lite"/>
    </source>
</evidence>
<sequence length="567" mass="63252">MHSLQYQHGTGMENVLRHFLQSQQMQFPQPVTQAPHLQQLQQHVQQLQQQPPPPPLPQSQPHPQHPQQPPLGVAPWHGPQHAGMMAPSLLPPATAEAAQVLGGGMEAPAKRAKYTTTPKPEQTTTPDTGSATAHTPQAPSSVVSMAGAATTQSRQGKKPYVYCVRIKAYISVLYDAQLARAKKRPETQRQGRDVDDDDDEDDDKQQRHQHQQQQHGQQQEFHYHEADVAAFMSLAATDKFCGQYTKRYASLHPHDDMIHEHKVWDEGDAGDAGASQRGKDDDDDDDNDNDNDNDDDNDDGKKRDDNDHNDDNGGGDGEEASSSGARPAQLHVSTARVLLKGKTRLLLTVKRRALDIIPMSGTVLFFAQGLVAPVKIVRPSDLADTFITDEQQRQITRWDFGVHRSLVVAHTSIAAFLAQHEHFSHVLLPRDMGRHGLSVMETDVRVGGDDADGGGGEEKQDRGEDHVLCLKLIKLGVRVAPRGKAAELRYYTWAKEEDTRTGVTIKCEVLGSERTHSRANARLESRVASRYQQWRTVSSNTDDRECLHVVLARRNRRVTMWIRPLSR</sequence>
<proteinExistence type="predicted"/>
<evidence type="ECO:0000313" key="2">
    <source>
        <dbReference type="EMBL" id="EGD75763.1"/>
    </source>
</evidence>
<name>F2UGL3_SALR5</name>
<dbReference type="RefSeq" id="XP_004991684.1">
    <property type="nucleotide sequence ID" value="XM_004991627.1"/>
</dbReference>
<keyword evidence="3" id="KW-1185">Reference proteome</keyword>
<feature type="region of interest" description="Disordered" evidence="1">
    <location>
        <begin position="31"/>
        <end position="87"/>
    </location>
</feature>
<dbReference type="EMBL" id="GL832973">
    <property type="protein sequence ID" value="EGD75763.1"/>
    <property type="molecule type" value="Genomic_DNA"/>
</dbReference>
<dbReference type="InParanoid" id="F2UGL3"/>
<dbReference type="KEGG" id="sre:PTSG_07881"/>
<dbReference type="Proteomes" id="UP000007799">
    <property type="component" value="Unassembled WGS sequence"/>
</dbReference>
<feature type="region of interest" description="Disordered" evidence="1">
    <location>
        <begin position="180"/>
        <end position="220"/>
    </location>
</feature>
<protein>
    <submittedName>
        <fullName evidence="2">Uncharacterized protein</fullName>
    </submittedName>
</protein>
<feature type="compositionally biased region" description="Basic and acidic residues" evidence="1">
    <location>
        <begin position="299"/>
        <end position="311"/>
    </location>
</feature>
<feature type="compositionally biased region" description="Low complexity" evidence="1">
    <location>
        <begin position="115"/>
        <end position="128"/>
    </location>
</feature>